<organism evidence="2 3">
    <name type="scientific">Candidatus Gallibacteroides avistercoris</name>
    <dbReference type="NCBI Taxonomy" id="2840833"/>
    <lineage>
        <taxon>Bacteria</taxon>
        <taxon>Pseudomonadati</taxon>
        <taxon>Bacteroidota</taxon>
        <taxon>Bacteroidia</taxon>
        <taxon>Bacteroidales</taxon>
        <taxon>Bacteroidaceae</taxon>
        <taxon>Bacteroidaceae incertae sedis</taxon>
        <taxon>Candidatus Gallibacteroides</taxon>
    </lineage>
</organism>
<dbReference type="SUPFAM" id="SSF51735">
    <property type="entry name" value="NAD(P)-binding Rossmann-fold domains"/>
    <property type="match status" value="1"/>
</dbReference>
<gene>
    <name evidence="2" type="ORF">IAB03_03665</name>
</gene>
<dbReference type="InterPro" id="IPR036291">
    <property type="entry name" value="NAD(P)-bd_dom_sf"/>
</dbReference>
<proteinExistence type="predicted"/>
<reference evidence="2" key="1">
    <citation type="submission" date="2020-10" db="EMBL/GenBank/DDBJ databases">
        <authorList>
            <person name="Gilroy R."/>
        </authorList>
    </citation>
    <scope>NUCLEOTIDE SEQUENCE</scope>
    <source>
        <strain evidence="2">CHK158-818</strain>
    </source>
</reference>
<dbReference type="PANTHER" id="PTHR47129:SF1">
    <property type="entry name" value="NMRA-LIKE DOMAIN-CONTAINING PROTEIN"/>
    <property type="match status" value="1"/>
</dbReference>
<comment type="caution">
    <text evidence="2">The sequence shown here is derived from an EMBL/GenBank/DDBJ whole genome shotgun (WGS) entry which is preliminary data.</text>
</comment>
<evidence type="ECO:0000313" key="2">
    <source>
        <dbReference type="EMBL" id="HIU54890.1"/>
    </source>
</evidence>
<accession>A0A9D1SCC0</accession>
<sequence>MTLITDVQNAPGKQILNVFLEQQTDNIRILLPPQANASLYDAWNIDVVTGSLNTHPSLDKALNKVDTLIITHSNFLSDLRKGYINLLYSALGTGVKYIIYVSSILTGNSSCIPAQENVETETAIRNSGIVYTILRRNILMEQMPIFIGNPLSSGKILFPGGNGRISFTSSDAIARVVTYFIRHKPKVSATYKISSAISYSFTDIANILSAISEMPICYSPVERSFFRKSLLTDSIPPTWTDRIVSVAKSIEMNEFDVPDFTLFRLLERAKKEQEKISKRSLSYWLGREQERVHTGKNKNLSDYLKEVYLS</sequence>
<dbReference type="InterPro" id="IPR052718">
    <property type="entry name" value="NmrA-type_oxidoreductase"/>
</dbReference>
<dbReference type="Gene3D" id="3.40.50.720">
    <property type="entry name" value="NAD(P)-binding Rossmann-like Domain"/>
    <property type="match status" value="1"/>
</dbReference>
<feature type="domain" description="NmrA-like" evidence="1">
    <location>
        <begin position="27"/>
        <end position="255"/>
    </location>
</feature>
<dbReference type="AlphaFoldDB" id="A0A9D1SCC0"/>
<name>A0A9D1SCC0_9BACT</name>
<dbReference type="Gene3D" id="3.90.25.10">
    <property type="entry name" value="UDP-galactose 4-epimerase, domain 1"/>
    <property type="match status" value="1"/>
</dbReference>
<reference evidence="2" key="2">
    <citation type="journal article" date="2021" name="PeerJ">
        <title>Extensive microbial diversity within the chicken gut microbiome revealed by metagenomics and culture.</title>
        <authorList>
            <person name="Gilroy R."/>
            <person name="Ravi A."/>
            <person name="Getino M."/>
            <person name="Pursley I."/>
            <person name="Horton D.L."/>
            <person name="Alikhan N.F."/>
            <person name="Baker D."/>
            <person name="Gharbi K."/>
            <person name="Hall N."/>
            <person name="Watson M."/>
            <person name="Adriaenssens E.M."/>
            <person name="Foster-Nyarko E."/>
            <person name="Jarju S."/>
            <person name="Secka A."/>
            <person name="Antonio M."/>
            <person name="Oren A."/>
            <person name="Chaudhuri R.R."/>
            <person name="La Ragione R."/>
            <person name="Hildebrand F."/>
            <person name="Pallen M.J."/>
        </authorList>
    </citation>
    <scope>NUCLEOTIDE SEQUENCE</scope>
    <source>
        <strain evidence="2">CHK158-818</strain>
    </source>
</reference>
<dbReference type="InterPro" id="IPR008030">
    <property type="entry name" value="NmrA-like"/>
</dbReference>
<dbReference type="Pfam" id="PF05368">
    <property type="entry name" value="NmrA"/>
    <property type="match status" value="1"/>
</dbReference>
<protein>
    <submittedName>
        <fullName evidence="2">NAD(P)H-binding protein</fullName>
    </submittedName>
</protein>
<dbReference type="PANTHER" id="PTHR47129">
    <property type="entry name" value="QUINONE OXIDOREDUCTASE 2"/>
    <property type="match status" value="1"/>
</dbReference>
<dbReference type="Proteomes" id="UP000824112">
    <property type="component" value="Unassembled WGS sequence"/>
</dbReference>
<evidence type="ECO:0000313" key="3">
    <source>
        <dbReference type="Proteomes" id="UP000824112"/>
    </source>
</evidence>
<evidence type="ECO:0000259" key="1">
    <source>
        <dbReference type="Pfam" id="PF05368"/>
    </source>
</evidence>
<dbReference type="EMBL" id="DVNA01000086">
    <property type="protein sequence ID" value="HIU54890.1"/>
    <property type="molecule type" value="Genomic_DNA"/>
</dbReference>